<dbReference type="SMART" id="SM00666">
    <property type="entry name" value="PB1"/>
    <property type="match status" value="1"/>
</dbReference>
<accession>A0A7N0USN5</accession>
<feature type="compositionally biased region" description="Basic and acidic residues" evidence="7">
    <location>
        <begin position="666"/>
        <end position="679"/>
    </location>
</feature>
<keyword evidence="10" id="KW-1185">Reference proteome</keyword>
<dbReference type="PROSITE" id="PS00107">
    <property type="entry name" value="PROTEIN_KINASE_ATP"/>
    <property type="match status" value="1"/>
</dbReference>
<keyword evidence="4" id="KW-0418">Kinase</keyword>
<dbReference type="OMA" id="HTDIEHY"/>
<dbReference type="CDD" id="cd06410">
    <property type="entry name" value="PB1_UP2"/>
    <property type="match status" value="1"/>
</dbReference>
<feature type="compositionally biased region" description="Polar residues" evidence="7">
    <location>
        <begin position="637"/>
        <end position="665"/>
    </location>
</feature>
<dbReference type="FunFam" id="3.10.20.90:FF:000058">
    <property type="entry name" value="Octicosapeptide/phox/Bem1p domain kinase superfamily protein"/>
    <property type="match status" value="1"/>
</dbReference>
<feature type="region of interest" description="Disordered" evidence="7">
    <location>
        <begin position="599"/>
        <end position="681"/>
    </location>
</feature>
<evidence type="ECO:0000256" key="2">
    <source>
        <dbReference type="ARBA" id="ARBA00022679"/>
    </source>
</evidence>
<dbReference type="EnsemblPlants" id="Kaladp0081s0082.1.v1.1">
    <property type="protein sequence ID" value="Kaladp0081s0082.1.v1.1"/>
    <property type="gene ID" value="Kaladp0081s0082.v1.1"/>
</dbReference>
<evidence type="ECO:0000256" key="7">
    <source>
        <dbReference type="SAM" id="MobiDB-lite"/>
    </source>
</evidence>
<evidence type="ECO:0000256" key="6">
    <source>
        <dbReference type="PROSITE-ProRule" id="PRU10141"/>
    </source>
</evidence>
<name>A0A7N0USN5_KALFE</name>
<reference evidence="9" key="1">
    <citation type="submission" date="2021-01" db="UniProtKB">
        <authorList>
            <consortium name="EnsemblPlants"/>
        </authorList>
    </citation>
    <scope>IDENTIFICATION</scope>
</reference>
<dbReference type="FunFam" id="3.30.200.20:FF:000081">
    <property type="entry name" value="Octicosapeptide/phox/Bem1p domain kinase superfamily protein"/>
    <property type="match status" value="1"/>
</dbReference>
<dbReference type="GO" id="GO:0005737">
    <property type="term" value="C:cytoplasm"/>
    <property type="evidence" value="ECO:0007669"/>
    <property type="project" value="TreeGrafter"/>
</dbReference>
<dbReference type="InterPro" id="IPR017441">
    <property type="entry name" value="Protein_kinase_ATP_BS"/>
</dbReference>
<dbReference type="SUPFAM" id="SSF54277">
    <property type="entry name" value="CAD &amp; PB1 domains"/>
    <property type="match status" value="1"/>
</dbReference>
<keyword evidence="3 6" id="KW-0547">Nucleotide-binding</keyword>
<evidence type="ECO:0000313" key="10">
    <source>
        <dbReference type="Proteomes" id="UP000594263"/>
    </source>
</evidence>
<dbReference type="SMART" id="SM00220">
    <property type="entry name" value="S_TKc"/>
    <property type="match status" value="1"/>
</dbReference>
<feature type="region of interest" description="Disordered" evidence="7">
    <location>
        <begin position="1"/>
        <end position="31"/>
    </location>
</feature>
<feature type="binding site" evidence="6">
    <location>
        <position position="740"/>
    </location>
    <ligand>
        <name>ATP</name>
        <dbReference type="ChEBI" id="CHEBI:30616"/>
    </ligand>
</feature>
<dbReference type="InterPro" id="IPR001245">
    <property type="entry name" value="Ser-Thr/Tyr_kinase_cat_dom"/>
</dbReference>
<feature type="compositionally biased region" description="Polar residues" evidence="7">
    <location>
        <begin position="605"/>
        <end position="626"/>
    </location>
</feature>
<dbReference type="Pfam" id="PF00564">
    <property type="entry name" value="PB1"/>
    <property type="match status" value="1"/>
</dbReference>
<keyword evidence="2" id="KW-0808">Transferase</keyword>
<dbReference type="PROSITE" id="PS50011">
    <property type="entry name" value="PROTEIN_KINASE_DOM"/>
    <property type="match status" value="1"/>
</dbReference>
<evidence type="ECO:0000256" key="5">
    <source>
        <dbReference type="ARBA" id="ARBA00022840"/>
    </source>
</evidence>
<evidence type="ECO:0000256" key="3">
    <source>
        <dbReference type="ARBA" id="ARBA00022741"/>
    </source>
</evidence>
<feature type="domain" description="Protein kinase" evidence="8">
    <location>
        <begin position="703"/>
        <end position="967"/>
    </location>
</feature>
<dbReference type="InterPro" id="IPR000270">
    <property type="entry name" value="PB1_dom"/>
</dbReference>
<dbReference type="AlphaFoldDB" id="A0A7N0USN5"/>
<dbReference type="PROSITE" id="PS00108">
    <property type="entry name" value="PROTEIN_KINASE_ST"/>
    <property type="match status" value="1"/>
</dbReference>
<keyword evidence="5 6" id="KW-0067">ATP-binding</keyword>
<dbReference type="Gene3D" id="3.10.20.90">
    <property type="entry name" value="Phosphatidylinositol 3-kinase Catalytic Subunit, Chain A, domain 1"/>
    <property type="match status" value="1"/>
</dbReference>
<evidence type="ECO:0000256" key="4">
    <source>
        <dbReference type="ARBA" id="ARBA00022777"/>
    </source>
</evidence>
<keyword evidence="1" id="KW-0723">Serine/threonine-protein kinase</keyword>
<dbReference type="InterPro" id="IPR000719">
    <property type="entry name" value="Prot_kinase_dom"/>
</dbReference>
<dbReference type="CDD" id="cd13999">
    <property type="entry name" value="STKc_MAP3K-like"/>
    <property type="match status" value="1"/>
</dbReference>
<proteinExistence type="predicted"/>
<protein>
    <recommendedName>
        <fullName evidence="8">Protein kinase domain-containing protein</fullName>
    </recommendedName>
</protein>
<sequence>MRREHSGNIGLPLGSDVEYSTPRSGYLSDDDELDACSQTGEEFSMEFMRDHSTPSQIPVMRYMEQVPPQRSMHEGLDGNFGYDRYRENFGFIDNINHQWDPNANKTLYGKVPDEYQYPRQTTPPFHVMGSPGSHYTYGTEETKCSYMPKMKLLCSFGGRILPRPADRKLRYVGGETRIISIRKIYSFAGLVKKTNEIFNQPHTIKYQLPGEDLDSLISVSSDEDLHHMIEEHLELAQADGSRRLRIFLVPLGDAESSHSFESKHTQLNNDCHYVVAVNGVLDRSPRKSSCEQTVASHLGNYPEYSFGLHQEAPHIPHLSISPQTPTKSIFHSPPLSPAALEHRDSQKSHMYLHEEHSFADALENASPRIFNQHAYGNSYFMDTTGFYRHKNHIPQKMADSPYQNIHSMENQELRRLQEVQFHDFSPHKDFIPYTSHFQMPVLTEREVHSHLEGSQALSSELNVRHGSDGQITHPGLLHHDEASSNYMEKQHFPTYLREFETEKSPTLALSSMSEESCQHHEMSDEKNAYTVTRDNEERFVTLTSGSPNNGYLSQDPAISAASSEDEYCTKEYFPLLSSNNFVAKLDSLNADANLGSHADDAKTLKPQSSNACHNDSTVSVTPTKDGTGSVLHDEPESLSTVRFVQDKSSAGSGSSREPFRNSASESKYEDTKEEEKNESFSDATIAEIEAGTYGLQIIKHNDLEELLELGSGTFGTVYHGKWRGTDVAIKRIKKSCFAGKPSEQERLTKDFWREAQILSKLHHPNVLAFYGVVPDGPGGTLATVTEYMINGSLKHALARRDRALDRRRKLLIATDAACGMEYLHLKNIVHFDLKCDNLLVNLRDPQRPICKVGDFGLSRIKRNTLVTGGVRGTLPWMAPELLNGSSNKVSEKVDVFSFGIALWELLTGEEPYAGMHCGAIIGGIVSNTLRPVIPLRCDPEWKALMEECWFADPSARPTFTDIAHRLRAMSKKLDTKSNRLQTNVHL</sequence>
<dbReference type="Proteomes" id="UP000594263">
    <property type="component" value="Unplaced"/>
</dbReference>
<dbReference type="Gene3D" id="3.30.200.20">
    <property type="entry name" value="Phosphorylase Kinase, domain 1"/>
    <property type="match status" value="1"/>
</dbReference>
<dbReference type="GO" id="GO:0004674">
    <property type="term" value="F:protein serine/threonine kinase activity"/>
    <property type="evidence" value="ECO:0007669"/>
    <property type="project" value="UniProtKB-KW"/>
</dbReference>
<dbReference type="PANTHER" id="PTHR23257">
    <property type="entry name" value="SERINE-THREONINE PROTEIN KINASE"/>
    <property type="match status" value="1"/>
</dbReference>
<dbReference type="GO" id="GO:0007165">
    <property type="term" value="P:signal transduction"/>
    <property type="evidence" value="ECO:0007669"/>
    <property type="project" value="TreeGrafter"/>
</dbReference>
<evidence type="ECO:0000313" key="9">
    <source>
        <dbReference type="EnsemblPlants" id="Kaladp0081s0082.1.v1.1"/>
    </source>
</evidence>
<dbReference type="Pfam" id="PF07714">
    <property type="entry name" value="PK_Tyr_Ser-Thr"/>
    <property type="match status" value="1"/>
</dbReference>
<dbReference type="PRINTS" id="PR00109">
    <property type="entry name" value="TYRKINASE"/>
</dbReference>
<dbReference type="Gene3D" id="1.10.510.10">
    <property type="entry name" value="Transferase(Phosphotransferase) domain 1"/>
    <property type="match status" value="1"/>
</dbReference>
<dbReference type="Gramene" id="Kaladp0081s0082.1.v1.1">
    <property type="protein sequence ID" value="Kaladp0081s0082.1.v1.1"/>
    <property type="gene ID" value="Kaladp0081s0082.v1.1"/>
</dbReference>
<organism evidence="9 10">
    <name type="scientific">Kalanchoe fedtschenkoi</name>
    <name type="common">Lavender scallops</name>
    <name type="synonym">South American air plant</name>
    <dbReference type="NCBI Taxonomy" id="63787"/>
    <lineage>
        <taxon>Eukaryota</taxon>
        <taxon>Viridiplantae</taxon>
        <taxon>Streptophyta</taxon>
        <taxon>Embryophyta</taxon>
        <taxon>Tracheophyta</taxon>
        <taxon>Spermatophyta</taxon>
        <taxon>Magnoliopsida</taxon>
        <taxon>eudicotyledons</taxon>
        <taxon>Gunneridae</taxon>
        <taxon>Pentapetalae</taxon>
        <taxon>Saxifragales</taxon>
        <taxon>Crassulaceae</taxon>
        <taxon>Kalanchoe</taxon>
    </lineage>
</organism>
<dbReference type="InterPro" id="IPR008271">
    <property type="entry name" value="Ser/Thr_kinase_AS"/>
</dbReference>
<dbReference type="GO" id="GO:0005524">
    <property type="term" value="F:ATP binding"/>
    <property type="evidence" value="ECO:0007669"/>
    <property type="project" value="UniProtKB-UniRule"/>
</dbReference>
<dbReference type="InterPro" id="IPR011009">
    <property type="entry name" value="Kinase-like_dom_sf"/>
</dbReference>
<dbReference type="PANTHER" id="PTHR23257:SF792">
    <property type="entry name" value="PROTEIN KINASE DOMAIN-CONTAINING PROTEIN"/>
    <property type="match status" value="1"/>
</dbReference>
<dbReference type="SUPFAM" id="SSF56112">
    <property type="entry name" value="Protein kinase-like (PK-like)"/>
    <property type="match status" value="1"/>
</dbReference>
<dbReference type="InterPro" id="IPR050167">
    <property type="entry name" value="Ser_Thr_protein_kinase"/>
</dbReference>
<evidence type="ECO:0000256" key="1">
    <source>
        <dbReference type="ARBA" id="ARBA00022527"/>
    </source>
</evidence>
<evidence type="ECO:0000259" key="8">
    <source>
        <dbReference type="PROSITE" id="PS50011"/>
    </source>
</evidence>